<dbReference type="OrthoDB" id="7059515at2"/>
<protein>
    <submittedName>
        <fullName evidence="2">MORN repeat-containing protein</fullName>
    </submittedName>
</protein>
<evidence type="ECO:0000313" key="3">
    <source>
        <dbReference type="Proteomes" id="UP000049127"/>
    </source>
</evidence>
<dbReference type="PANTHER" id="PTHR43215">
    <property type="entry name" value="RADIAL SPOKE HEAD 1 HOMOLOG"/>
    <property type="match status" value="1"/>
</dbReference>
<dbReference type="InterPro" id="IPR003409">
    <property type="entry name" value="MORN"/>
</dbReference>
<dbReference type="Gene3D" id="2.20.110.10">
    <property type="entry name" value="Histone H3 K4-specific methyltransferase SET7/9 N-terminal domain"/>
    <property type="match status" value="4"/>
</dbReference>
<dbReference type="RefSeq" id="WP_055333959.1">
    <property type="nucleotide sequence ID" value="NZ_CDNF01000003.1"/>
</dbReference>
<dbReference type="SMART" id="SM00698">
    <property type="entry name" value="MORN"/>
    <property type="match status" value="7"/>
</dbReference>
<proteinExistence type="predicted"/>
<name>A0A0C7I634_PARSO</name>
<dbReference type="AlphaFoldDB" id="A0A0C7I634"/>
<reference evidence="2 3" key="1">
    <citation type="submission" date="2015-01" db="EMBL/GenBank/DDBJ databases">
        <authorList>
            <person name="Aslett A.Martin."/>
            <person name="De Silva Nishadi"/>
        </authorList>
    </citation>
    <scope>NUCLEOTIDE SEQUENCE [LARGE SCALE GENOMIC DNA]</scope>
    <source>
        <strain evidence="2 3">R28058</strain>
    </source>
</reference>
<dbReference type="EMBL" id="CEKZ01000003">
    <property type="protein sequence ID" value="CEQ03143.1"/>
    <property type="molecule type" value="Genomic_DNA"/>
</dbReference>
<dbReference type="SUPFAM" id="SSF82185">
    <property type="entry name" value="Histone H3 K4-specific methyltransferase SET7/9 N-terminal domain"/>
    <property type="match status" value="2"/>
</dbReference>
<keyword evidence="1" id="KW-0677">Repeat</keyword>
<sequence>MNAHQKNKDLLDMYRRTIHNIEKEIKRISLFNKFASKKIINCGQEQLALENGQSITVSSKKDSSRIHTFYNGDTYIGKLVDEKMNGKGIYIFHQDKKKDLEYIGSFKDDMKDGHGMCELPNGCIYIGEWKCDLMDGIGKMVYKSEDEYIGNWKQGKKEGNGVYIWKSSGMYIGDFKNGKMDGIGTCYDENNNIIYEGEFKNNLPHGQGTYIWPDNKKYIGEFRHGKKHGQGTFYIDNEISYQGNWKFDKPSIFNRSLDEILSSIK</sequence>
<gene>
    <name evidence="2" type="ORF">R28058_08761</name>
</gene>
<evidence type="ECO:0000256" key="1">
    <source>
        <dbReference type="ARBA" id="ARBA00022737"/>
    </source>
</evidence>
<dbReference type="PANTHER" id="PTHR43215:SF14">
    <property type="entry name" value="RADIAL SPOKE HEAD 1 HOMOLOG"/>
    <property type="match status" value="1"/>
</dbReference>
<evidence type="ECO:0000313" key="2">
    <source>
        <dbReference type="EMBL" id="CEQ03143.1"/>
    </source>
</evidence>
<accession>A0A0C7I634</accession>
<dbReference type="Proteomes" id="UP000049127">
    <property type="component" value="Unassembled WGS sequence"/>
</dbReference>
<dbReference type="GO" id="GO:0005829">
    <property type="term" value="C:cytosol"/>
    <property type="evidence" value="ECO:0007669"/>
    <property type="project" value="TreeGrafter"/>
</dbReference>
<organism evidence="2 3">
    <name type="scientific">Paraclostridium sordellii</name>
    <name type="common">Clostridium sordellii</name>
    <dbReference type="NCBI Taxonomy" id="1505"/>
    <lineage>
        <taxon>Bacteria</taxon>
        <taxon>Bacillati</taxon>
        <taxon>Bacillota</taxon>
        <taxon>Clostridia</taxon>
        <taxon>Peptostreptococcales</taxon>
        <taxon>Peptostreptococcaceae</taxon>
        <taxon>Paraclostridium</taxon>
    </lineage>
</organism>
<dbReference type="Pfam" id="PF02493">
    <property type="entry name" value="MORN"/>
    <property type="match status" value="8"/>
</dbReference>